<evidence type="ECO:0000313" key="5">
    <source>
        <dbReference type="EMBL" id="MBN7773921.1"/>
    </source>
</evidence>
<dbReference type="RefSeq" id="WP_206582761.1">
    <property type="nucleotide sequence ID" value="NZ_JAFJZZ010000005.1"/>
</dbReference>
<proteinExistence type="predicted"/>
<evidence type="ECO:0000259" key="4">
    <source>
        <dbReference type="PROSITE" id="PS51272"/>
    </source>
</evidence>
<accession>A0A939IJB1</accession>
<feature type="signal peptide" evidence="3">
    <location>
        <begin position="1"/>
        <end position="27"/>
    </location>
</feature>
<dbReference type="Gene3D" id="2.160.20.110">
    <property type="match status" value="2"/>
</dbReference>
<dbReference type="PROSITE" id="PS51272">
    <property type="entry name" value="SLH"/>
    <property type="match status" value="3"/>
</dbReference>
<dbReference type="Pfam" id="PF07581">
    <property type="entry name" value="Glug"/>
    <property type="match status" value="2"/>
</dbReference>
<feature type="compositionally biased region" description="Low complexity" evidence="2">
    <location>
        <begin position="452"/>
        <end position="485"/>
    </location>
</feature>
<sequence>MKRTKRFLAAFLALAVVFCYMPGMAFADTEVTTAAEAKTFAFADMPNDWSATALSNAAANGLLKGYEETDGLYIKPSGTLSRAEMATVVNRAFGAEKTTALSGVNDVASNSWYAADMSKAVHMGTMKLDTAMRPNDKITRQEACTILARAFKMEATDSSNTALNAFNDKNSIASWAAPSMCALVENGVLSGNNGLLTPTANITRAEFAKIMDNMVKQYINKAGTVTEVAASGNVMVNTAGVTLKNLTIDGDLIVGDGVGSGEITLDSVKVTGKTIVRGGGINSVIITGNSSVGSIVIAKVDGNVRVAVEGNATVSVIVINDGKEDVFVEGKVGTLQVAVENIPVVVQNATITTVNVTAEDANLTVAKGATVTTVTIAQAAKGAKVAVAGTVATLTNAAPKSALSVTGTVKSVEVASTATGTNLEVAKDAKVDKLNASVNMTTSGEGKVTSITGTGTVTANGSSSSSTTTSSGGKSSGGSSSSTNGFAGGEGTASSPWQIATAAQLDRVHSYMNGHFILTANIDLSSYASWTPIGAYVPEADYSANLEKAFTGSLNGGGYTISNLKINRGDLDLAARDMTGTALFGCIAGDASIQNLTIKDVEIFSTGFNTSALVGMAMSSNENAIKGIILSGTNKITGPFYVGGLVGSAQDTNLIDCSAEADVTITLAGGSGAGILGGGIEGGILRDCTVTGTVTATEATETMGVSGIGGLAGCAFESEEVINCKAENVTINVGANAIMIGGLLGYAGVVNEGYFASDPEAFTLIKGCEAVNVTITADSGANRIGGIVGSGFCGPNYNLYYPASSAIHIVNCTASGIIAADNDVIVGSILGYAFRNSAVVSCDGSGITGASNQVGAADAAQAVALADVDSVQSQEAESIGSYTGPSVTEKVTTSGAVFAGGTGTVLDPWQVATKEQLALIQEHLDGHFVLTSDIDLDGYNWAPIGAYVPNDAASKDFSANPDYAFTGSFNGGSCTIYNLTITRDDLNAENMTGTGLFGGIGGDASIQNLIIENATVFSTGSCTGALVGMAMSSNENAIKDITLSGTNKITGSGSVGGLVGSAQDTNIIDCSATADVIMSSVSNGAGILGGGIEGGILSGCYATGTVTATEAMNYGGVTFGVIGVGGLAGCAFDSQEVTNCTVENVTISVGKNAIMVGGLLGYSGVVNEGDYTTDPEGFTLIKGCEVTNVDIQADAGANRIGGIVGSGFCGPNYNSYYPASSAIHIVDCTASGNITADNDVIVGSILGYAFRNSAVVSCDGDGMNGPTDLNQVGAADAAKAVTLADVK</sequence>
<gene>
    <name evidence="5" type="ORF">JYB65_11160</name>
</gene>
<feature type="region of interest" description="Disordered" evidence="2">
    <location>
        <begin position="443"/>
        <end position="490"/>
    </location>
</feature>
<evidence type="ECO:0000256" key="2">
    <source>
        <dbReference type="SAM" id="MobiDB-lite"/>
    </source>
</evidence>
<dbReference type="InterPro" id="IPR011493">
    <property type="entry name" value="GLUG"/>
</dbReference>
<dbReference type="EMBL" id="JAFJZZ010000005">
    <property type="protein sequence ID" value="MBN7773921.1"/>
    <property type="molecule type" value="Genomic_DNA"/>
</dbReference>
<keyword evidence="3" id="KW-0732">Signal</keyword>
<dbReference type="InterPro" id="IPR001119">
    <property type="entry name" value="SLH_dom"/>
</dbReference>
<evidence type="ECO:0000256" key="1">
    <source>
        <dbReference type="ARBA" id="ARBA00022737"/>
    </source>
</evidence>
<dbReference type="Pfam" id="PF00395">
    <property type="entry name" value="SLH"/>
    <property type="match status" value="3"/>
</dbReference>
<comment type="caution">
    <text evidence="5">The sequence shown here is derived from an EMBL/GenBank/DDBJ whole genome shotgun (WGS) entry which is preliminary data.</text>
</comment>
<feature type="domain" description="SLH" evidence="4">
    <location>
        <begin position="163"/>
        <end position="225"/>
    </location>
</feature>
<protein>
    <submittedName>
        <fullName evidence="5">S-layer homology domain-containing protein</fullName>
    </submittedName>
</protein>
<feature type="domain" description="SLH" evidence="4">
    <location>
        <begin position="37"/>
        <end position="103"/>
    </location>
</feature>
<evidence type="ECO:0000256" key="3">
    <source>
        <dbReference type="SAM" id="SignalP"/>
    </source>
</evidence>
<organism evidence="5 6">
    <name type="scientific">Clostridium aminobutyricum</name>
    <dbReference type="NCBI Taxonomy" id="33953"/>
    <lineage>
        <taxon>Bacteria</taxon>
        <taxon>Bacillati</taxon>
        <taxon>Bacillota</taxon>
        <taxon>Clostridia</taxon>
        <taxon>Eubacteriales</taxon>
        <taxon>Clostridiaceae</taxon>
        <taxon>Clostridium</taxon>
    </lineage>
</organism>
<evidence type="ECO:0000313" key="6">
    <source>
        <dbReference type="Proteomes" id="UP000664545"/>
    </source>
</evidence>
<feature type="domain" description="SLH" evidence="4">
    <location>
        <begin position="104"/>
        <end position="161"/>
    </location>
</feature>
<name>A0A939IJB1_CLOAM</name>
<feature type="chain" id="PRO_5038013553" evidence="3">
    <location>
        <begin position="28"/>
        <end position="1287"/>
    </location>
</feature>
<keyword evidence="1" id="KW-0677">Repeat</keyword>
<keyword evidence="6" id="KW-1185">Reference proteome</keyword>
<dbReference type="Proteomes" id="UP000664545">
    <property type="component" value="Unassembled WGS sequence"/>
</dbReference>
<reference evidence="5" key="1">
    <citation type="submission" date="2021-02" db="EMBL/GenBank/DDBJ databases">
        <title>Abyssanaerobacter marinus gen.nov., sp., nov, anaerobic bacterium isolated from the Onnuri vent field of Indian Ocean and suggestion of Mogibacteriaceae fam. nov., and proposal of reclassification of ambiguous this family's genus member.</title>
        <authorList>
            <person name="Kim Y.J."/>
            <person name="Yang J.-A."/>
        </authorList>
    </citation>
    <scope>NUCLEOTIDE SEQUENCE</scope>
    <source>
        <strain evidence="5">DSM 2634</strain>
    </source>
</reference>